<accession>A0AAU6Q7J9</accession>
<protein>
    <submittedName>
        <fullName evidence="2">ParA family protein</fullName>
    </submittedName>
</protein>
<dbReference type="AlphaFoldDB" id="A0AAU6Q7J9"/>
<geneLocation type="plasmid" evidence="2">
    <name>p1</name>
</geneLocation>
<dbReference type="EMBL" id="CP149784">
    <property type="protein sequence ID" value="WYF46640.1"/>
    <property type="molecule type" value="Genomic_DNA"/>
</dbReference>
<sequence length="349" mass="38216">MTTTDLHALQWVRWQSQDAQVLNLLPDPTLVQIELEDGSIEDVPISEVEVQSAQISPVPELEFLEEEELSVPVRKGATMHGMKVVMVANNAGGVGKTSLAMNIGYELGQAGYRVLLIDADRQANLTTWLGVDPASVREADTLHAVVVTESAPLPEPRHVHGVDLIPAFWNLQETEAMAKSRPVRCIADRIDSVRGRWDVVIFDSAPALGEIAKRAAVASDFLLVPLTTNIKGVEALSGVRKFVTEDVQPYNPGLRYGLFVPTKYDSRRGTDRSALSFIQEELQGEPLASPLPQRETGWELAARECKPVTLAAPHMPVAEDVRRVTQEFMAAIGLEPVFRTGTENAEAAQ</sequence>
<feature type="domain" description="AAA" evidence="1">
    <location>
        <begin position="82"/>
        <end position="243"/>
    </location>
</feature>
<evidence type="ECO:0000313" key="2">
    <source>
        <dbReference type="EMBL" id="WYF46640.1"/>
    </source>
</evidence>
<dbReference type="InterPro" id="IPR050678">
    <property type="entry name" value="DNA_Partitioning_ATPase"/>
</dbReference>
<reference evidence="2" key="1">
    <citation type="submission" date="2024-03" db="EMBL/GenBank/DDBJ databases">
        <title>Deinococcus weizhi sp. nov., isolated from human skin.</title>
        <authorList>
            <person name="Wei Z."/>
            <person name="Tian F."/>
            <person name="Yang C."/>
            <person name="Xin L.T."/>
            <person name="Wen Z.J."/>
            <person name="Lan K.C."/>
            <person name="Yu L."/>
            <person name="Zhe W."/>
            <person name="Dan F.D."/>
            <person name="Jun W."/>
            <person name="Rui Z."/>
            <person name="Yong X.J."/>
            <person name="Ting Y."/>
            <person name="Wei X."/>
            <person name="Xu Z.G."/>
            <person name="Xin Z."/>
            <person name="Dong F.G."/>
            <person name="Ni X.M."/>
            <person name="Zheng M.G."/>
            <person name="Chun Y."/>
            <person name="Qian W.X."/>
        </authorList>
    </citation>
    <scope>NUCLEOTIDE SEQUENCE</scope>
    <source>
        <strain evidence="2">VB142</strain>
        <plasmid evidence="2">p1</plasmid>
    </source>
</reference>
<dbReference type="Pfam" id="PF13614">
    <property type="entry name" value="AAA_31"/>
    <property type="match status" value="1"/>
</dbReference>
<dbReference type="InterPro" id="IPR025669">
    <property type="entry name" value="AAA_dom"/>
</dbReference>
<dbReference type="PANTHER" id="PTHR13696:SF52">
    <property type="entry name" value="PARA FAMILY PROTEIN CT_582"/>
    <property type="match status" value="1"/>
</dbReference>
<dbReference type="SUPFAM" id="SSF52540">
    <property type="entry name" value="P-loop containing nucleoside triphosphate hydrolases"/>
    <property type="match status" value="1"/>
</dbReference>
<evidence type="ECO:0000259" key="1">
    <source>
        <dbReference type="Pfam" id="PF13614"/>
    </source>
</evidence>
<dbReference type="RefSeq" id="WP_339098119.1">
    <property type="nucleotide sequence ID" value="NZ_CP149784.1"/>
</dbReference>
<gene>
    <name evidence="2" type="ORF">WDJ50_18115</name>
</gene>
<keyword evidence="2" id="KW-0614">Plasmid</keyword>
<dbReference type="Gene3D" id="3.40.50.300">
    <property type="entry name" value="P-loop containing nucleotide triphosphate hydrolases"/>
    <property type="match status" value="1"/>
</dbReference>
<organism evidence="2">
    <name type="scientific">Deinococcus sp. VB142</name>
    <dbReference type="NCBI Taxonomy" id="3112952"/>
    <lineage>
        <taxon>Bacteria</taxon>
        <taxon>Thermotogati</taxon>
        <taxon>Deinococcota</taxon>
        <taxon>Deinococci</taxon>
        <taxon>Deinococcales</taxon>
        <taxon>Deinococcaceae</taxon>
        <taxon>Deinococcus</taxon>
    </lineage>
</organism>
<name>A0AAU6Q7J9_9DEIO</name>
<dbReference type="PANTHER" id="PTHR13696">
    <property type="entry name" value="P-LOOP CONTAINING NUCLEOSIDE TRIPHOSPHATE HYDROLASE"/>
    <property type="match status" value="1"/>
</dbReference>
<proteinExistence type="predicted"/>
<dbReference type="InterPro" id="IPR027417">
    <property type="entry name" value="P-loop_NTPase"/>
</dbReference>
<dbReference type="CDD" id="cd02042">
    <property type="entry name" value="ParAB_family"/>
    <property type="match status" value="1"/>
</dbReference>